<comment type="caution">
    <text evidence="3">The sequence shown here is derived from an EMBL/GenBank/DDBJ whole genome shotgun (WGS) entry which is preliminary data.</text>
</comment>
<keyword evidence="4" id="KW-1185">Reference proteome</keyword>
<gene>
    <name evidence="3" type="ORF">SM757_04595</name>
</gene>
<name>A0ABU5IA95_9BURK</name>
<organism evidence="3 4">
    <name type="scientific">Azohydromonas lata</name>
    <dbReference type="NCBI Taxonomy" id="45677"/>
    <lineage>
        <taxon>Bacteria</taxon>
        <taxon>Pseudomonadati</taxon>
        <taxon>Pseudomonadota</taxon>
        <taxon>Betaproteobacteria</taxon>
        <taxon>Burkholderiales</taxon>
        <taxon>Sphaerotilaceae</taxon>
        <taxon>Azohydromonas</taxon>
    </lineage>
</organism>
<accession>A0ABU5IA95</accession>
<reference evidence="3 4" key="1">
    <citation type="submission" date="2023-11" db="EMBL/GenBank/DDBJ databases">
        <title>Draft genome of Azohydromonas lata strain H1 (DSM1123), a polyhydroxyalkanoate producer.</title>
        <authorList>
            <person name="Traversa D."/>
            <person name="D'Addabbo P."/>
            <person name="Pazzani C."/>
            <person name="Manzari C."/>
            <person name="Chiara M."/>
            <person name="Scrascia M."/>
        </authorList>
    </citation>
    <scope>NUCLEOTIDE SEQUENCE [LARGE SCALE GENOMIC DNA]</scope>
    <source>
        <strain evidence="3 4">H1</strain>
    </source>
</reference>
<keyword evidence="2" id="KW-1133">Transmembrane helix</keyword>
<feature type="transmembrane region" description="Helical" evidence="2">
    <location>
        <begin position="162"/>
        <end position="180"/>
    </location>
</feature>
<evidence type="ECO:0000256" key="2">
    <source>
        <dbReference type="SAM" id="Phobius"/>
    </source>
</evidence>
<dbReference type="Proteomes" id="UP001293718">
    <property type="component" value="Unassembled WGS sequence"/>
</dbReference>
<proteinExistence type="predicted"/>
<keyword evidence="2" id="KW-0472">Membrane</keyword>
<evidence type="ECO:0000256" key="1">
    <source>
        <dbReference type="SAM" id="MobiDB-lite"/>
    </source>
</evidence>
<protein>
    <submittedName>
        <fullName evidence="3">Uncharacterized protein</fullName>
    </submittedName>
</protein>
<keyword evidence="2" id="KW-0812">Transmembrane</keyword>
<sequence>MDQRVHSSSQDILDEPVPGGYSLTTEQRRSVDFAATINGWGSDLDPATRPGVPRDKAPDIGVESLYPPIEQQVPRIKIHKSIEHGKLTPVFGTSCPPQGLSGAIRDFAYRFSEGQLPHWLTLLLADRVNVVEDLVGDLAQLRVPNLPKELGLAAQWRYNRAGFVKGVAIAGLCVLGLVAYTRSRRK</sequence>
<evidence type="ECO:0000313" key="3">
    <source>
        <dbReference type="EMBL" id="MDZ5455842.1"/>
    </source>
</evidence>
<feature type="region of interest" description="Disordered" evidence="1">
    <location>
        <begin position="1"/>
        <end position="26"/>
    </location>
</feature>
<evidence type="ECO:0000313" key="4">
    <source>
        <dbReference type="Proteomes" id="UP001293718"/>
    </source>
</evidence>
<feature type="compositionally biased region" description="Polar residues" evidence="1">
    <location>
        <begin position="1"/>
        <end position="11"/>
    </location>
</feature>
<dbReference type="RefSeq" id="WP_322464530.1">
    <property type="nucleotide sequence ID" value="NZ_JAXOJX010000004.1"/>
</dbReference>
<dbReference type="EMBL" id="JAXOJX010000004">
    <property type="protein sequence ID" value="MDZ5455842.1"/>
    <property type="molecule type" value="Genomic_DNA"/>
</dbReference>